<sequence length="232" mass="25522">MTYAKSLTAALFLSLSAGTAVADTAGVHMGFGLWQADPDGSLYGYSMDELNYKKSDNNFFYAAIEHPIPLLPNIRLQYNELETKGSSTLITVPATSRTRLNHTDAVAYYELLDNWISFDLGLGLRRYDGASEVVLGGTQVNQDNSDAYLPTLYADANFDLPFTGLSVGGNFQGGSFDDTEFTEYSLRLSYMYDAIPDVGAELGYKRHNLSRLNGFDIDADFAGPYLSLKLSF</sequence>
<accession>A0ABV8V8I4</accession>
<keyword evidence="1" id="KW-0732">Signal</keyword>
<protein>
    <submittedName>
        <fullName evidence="2">TIGR04219 family outer membrane beta-barrel protein</fullName>
    </submittedName>
</protein>
<gene>
    <name evidence="2" type="ORF">ACFOX3_18115</name>
</gene>
<dbReference type="Proteomes" id="UP001595840">
    <property type="component" value="Unassembled WGS sequence"/>
</dbReference>
<comment type="caution">
    <text evidence="2">The sequence shown here is derived from an EMBL/GenBank/DDBJ whole genome shotgun (WGS) entry which is preliminary data.</text>
</comment>
<dbReference type="NCBIfam" id="TIGR04219">
    <property type="entry name" value="OMP_w_GlyGly"/>
    <property type="match status" value="1"/>
</dbReference>
<feature type="signal peptide" evidence="1">
    <location>
        <begin position="1"/>
        <end position="22"/>
    </location>
</feature>
<proteinExistence type="predicted"/>
<evidence type="ECO:0000313" key="2">
    <source>
        <dbReference type="EMBL" id="MFC4364231.1"/>
    </source>
</evidence>
<dbReference type="InterPro" id="IPR026387">
    <property type="entry name" value="OMP_w_GlyGly"/>
</dbReference>
<keyword evidence="3" id="KW-1185">Reference proteome</keyword>
<dbReference type="EMBL" id="JBHSCX010000021">
    <property type="protein sequence ID" value="MFC4364231.1"/>
    <property type="molecule type" value="Genomic_DNA"/>
</dbReference>
<name>A0ABV8V8I4_9GAMM</name>
<dbReference type="RefSeq" id="WP_290262445.1">
    <property type="nucleotide sequence ID" value="NZ_JAUFQG010000004.1"/>
</dbReference>
<reference evidence="3" key="1">
    <citation type="journal article" date="2019" name="Int. J. Syst. Evol. Microbiol.">
        <title>The Global Catalogue of Microorganisms (GCM) 10K type strain sequencing project: providing services to taxonomists for standard genome sequencing and annotation.</title>
        <authorList>
            <consortium name="The Broad Institute Genomics Platform"/>
            <consortium name="The Broad Institute Genome Sequencing Center for Infectious Disease"/>
            <person name="Wu L."/>
            <person name="Ma J."/>
        </authorList>
    </citation>
    <scope>NUCLEOTIDE SEQUENCE [LARGE SCALE GENOMIC DNA]</scope>
    <source>
        <strain evidence="3">CECT 8570</strain>
    </source>
</reference>
<evidence type="ECO:0000256" key="1">
    <source>
        <dbReference type="SAM" id="SignalP"/>
    </source>
</evidence>
<organism evidence="2 3">
    <name type="scientific">Simiduia curdlanivorans</name>
    <dbReference type="NCBI Taxonomy" id="1492769"/>
    <lineage>
        <taxon>Bacteria</taxon>
        <taxon>Pseudomonadati</taxon>
        <taxon>Pseudomonadota</taxon>
        <taxon>Gammaproteobacteria</taxon>
        <taxon>Cellvibrionales</taxon>
        <taxon>Cellvibrionaceae</taxon>
        <taxon>Simiduia</taxon>
    </lineage>
</organism>
<evidence type="ECO:0000313" key="3">
    <source>
        <dbReference type="Proteomes" id="UP001595840"/>
    </source>
</evidence>
<feature type="chain" id="PRO_5046045462" evidence="1">
    <location>
        <begin position="23"/>
        <end position="232"/>
    </location>
</feature>